<reference evidence="2 3" key="1">
    <citation type="journal article" date="2019" name="Int. J. Syst. Evol. Microbiol.">
        <title>The Global Catalogue of Microorganisms (GCM) 10K type strain sequencing project: providing services to taxonomists for standard genome sequencing and annotation.</title>
        <authorList>
            <consortium name="The Broad Institute Genomics Platform"/>
            <consortium name="The Broad Institute Genome Sequencing Center for Infectious Disease"/>
            <person name="Wu L."/>
            <person name="Ma J."/>
        </authorList>
    </citation>
    <scope>NUCLEOTIDE SEQUENCE [LARGE SCALE GENOMIC DNA]</scope>
    <source>
        <strain evidence="2 3">JCM 10649</strain>
    </source>
</reference>
<dbReference type="EMBL" id="BAAAHB010000015">
    <property type="protein sequence ID" value="GAA0457397.1"/>
    <property type="molecule type" value="Genomic_DNA"/>
</dbReference>
<keyword evidence="3" id="KW-1185">Reference proteome</keyword>
<dbReference type="Gene3D" id="3.40.50.1820">
    <property type="entry name" value="alpha/beta hydrolase"/>
    <property type="match status" value="1"/>
</dbReference>
<organism evidence="2 3">
    <name type="scientific">Streptomyces stramineus</name>
    <dbReference type="NCBI Taxonomy" id="173861"/>
    <lineage>
        <taxon>Bacteria</taxon>
        <taxon>Bacillati</taxon>
        <taxon>Actinomycetota</taxon>
        <taxon>Actinomycetes</taxon>
        <taxon>Kitasatosporales</taxon>
        <taxon>Streptomycetaceae</taxon>
        <taxon>Streptomyces</taxon>
    </lineage>
</organism>
<dbReference type="RefSeq" id="WP_344088981.1">
    <property type="nucleotide sequence ID" value="NZ_BAAAHB010000015.1"/>
</dbReference>
<feature type="domain" description="AB hydrolase-1" evidence="1">
    <location>
        <begin position="25"/>
        <end position="156"/>
    </location>
</feature>
<gene>
    <name evidence="2" type="ORF">GCM10009544_20000</name>
</gene>
<dbReference type="PANTHER" id="PTHR43433:SF5">
    <property type="entry name" value="AB HYDROLASE-1 DOMAIN-CONTAINING PROTEIN"/>
    <property type="match status" value="1"/>
</dbReference>
<dbReference type="InterPro" id="IPR050471">
    <property type="entry name" value="AB_hydrolase"/>
</dbReference>
<evidence type="ECO:0000259" key="1">
    <source>
        <dbReference type="Pfam" id="PF00561"/>
    </source>
</evidence>
<protein>
    <submittedName>
        <fullName evidence="2">Alpha/beta hydrolase</fullName>
    </submittedName>
</protein>
<dbReference type="Pfam" id="PF00561">
    <property type="entry name" value="Abhydrolase_1"/>
    <property type="match status" value="1"/>
</dbReference>
<keyword evidence="2" id="KW-0378">Hydrolase</keyword>
<accession>A0ABN0ZSD7</accession>
<dbReference type="InterPro" id="IPR029058">
    <property type="entry name" value="AB_hydrolase_fold"/>
</dbReference>
<evidence type="ECO:0000313" key="2">
    <source>
        <dbReference type="EMBL" id="GAA0457397.1"/>
    </source>
</evidence>
<sequence length="284" mass="29828">MNALEIGTLAVPGARLYFEVRGSGPLLLLIPGGNSDAAVFEGLAVALAAGRRVVTYDPRGYSRSPLDGPPADQRIEVHADDARRLLDHLSATGGADGSAQVFGSCSGGLVALALMTRHPGLVRSVVAHEPPAMELLPDAARYRAFFEDVHEDYRREGVGPALRKLQPLFGGRPAPALPEAYDNSAFFLAHMMRPSTRFVPDLAALTAVADRVVVAGGRGSRAQVIHRPAAALAELLGRELAEFPGRHAGYAKHPAEFARRLDGVLTAAPAAVPHARGPARGPGG</sequence>
<comment type="caution">
    <text evidence="2">The sequence shown here is derived from an EMBL/GenBank/DDBJ whole genome shotgun (WGS) entry which is preliminary data.</text>
</comment>
<dbReference type="SUPFAM" id="SSF53474">
    <property type="entry name" value="alpha/beta-Hydrolases"/>
    <property type="match status" value="1"/>
</dbReference>
<dbReference type="InterPro" id="IPR000073">
    <property type="entry name" value="AB_hydrolase_1"/>
</dbReference>
<name>A0ABN0ZSD7_9ACTN</name>
<proteinExistence type="predicted"/>
<dbReference type="GO" id="GO:0016787">
    <property type="term" value="F:hydrolase activity"/>
    <property type="evidence" value="ECO:0007669"/>
    <property type="project" value="UniProtKB-KW"/>
</dbReference>
<dbReference type="Proteomes" id="UP001499895">
    <property type="component" value="Unassembled WGS sequence"/>
</dbReference>
<evidence type="ECO:0000313" key="3">
    <source>
        <dbReference type="Proteomes" id="UP001499895"/>
    </source>
</evidence>
<dbReference type="PANTHER" id="PTHR43433">
    <property type="entry name" value="HYDROLASE, ALPHA/BETA FOLD FAMILY PROTEIN"/>
    <property type="match status" value="1"/>
</dbReference>